<organism evidence="2 3">
    <name type="scientific">Alteromonas ponticola</name>
    <dbReference type="NCBI Taxonomy" id="2720613"/>
    <lineage>
        <taxon>Bacteria</taxon>
        <taxon>Pseudomonadati</taxon>
        <taxon>Pseudomonadota</taxon>
        <taxon>Gammaproteobacteria</taxon>
        <taxon>Alteromonadales</taxon>
        <taxon>Alteromonadaceae</taxon>
        <taxon>Alteromonas/Salinimonas group</taxon>
        <taxon>Alteromonas</taxon>
    </lineage>
</organism>
<evidence type="ECO:0008006" key="4">
    <source>
        <dbReference type="Google" id="ProtNLM"/>
    </source>
</evidence>
<feature type="chain" id="PRO_5046954475" description="TIGR02285 family protein" evidence="1">
    <location>
        <begin position="26"/>
        <end position="283"/>
    </location>
</feature>
<keyword evidence="3" id="KW-1185">Reference proteome</keyword>
<evidence type="ECO:0000313" key="2">
    <source>
        <dbReference type="EMBL" id="NMH59461.1"/>
    </source>
</evidence>
<dbReference type="RefSeq" id="WP_169210034.1">
    <property type="nucleotide sequence ID" value="NZ_JAATNW010000003.1"/>
</dbReference>
<evidence type="ECO:0000256" key="1">
    <source>
        <dbReference type="SAM" id="SignalP"/>
    </source>
</evidence>
<comment type="caution">
    <text evidence="2">The sequence shown here is derived from an EMBL/GenBank/DDBJ whole genome shotgun (WGS) entry which is preliminary data.</text>
</comment>
<accession>A0ABX1R1I1</accession>
<dbReference type="EMBL" id="JAATNW010000003">
    <property type="protein sequence ID" value="NMH59461.1"/>
    <property type="molecule type" value="Genomic_DNA"/>
</dbReference>
<keyword evidence="1" id="KW-0732">Signal</keyword>
<feature type="signal peptide" evidence="1">
    <location>
        <begin position="1"/>
        <end position="25"/>
    </location>
</feature>
<sequence length="283" mass="32068">MTEVITVKRILKSFFLYLLAVTSIAAEEVEDKPFSIQWAVNPAPPFHILSGSFYRLGMCDVLVDQLSRNLSQVQHSTLMMPHVRIRREIEAKENLCFPCVIKREISPLYYYSDVTVVHPPLGVITTRKNRQAFKAAGILKKGRVSLQALAKDKQFYFGKPTARKYPTPLQEVVDSFATSNHYFSVSGADASTRIMRQITLGRLGYTLEYPTALRYFTLTRGANDLVFVPTQEYGNRAVPGAIGCTRNAWGKEAIDKINMALKDVVNHPDYVAIQQFWQVLEKN</sequence>
<proteinExistence type="predicted"/>
<gene>
    <name evidence="2" type="ORF">HCJ96_05455</name>
</gene>
<dbReference type="Proteomes" id="UP000709336">
    <property type="component" value="Unassembled WGS sequence"/>
</dbReference>
<reference evidence="2 3" key="1">
    <citation type="submission" date="2020-03" db="EMBL/GenBank/DDBJ databases">
        <title>Alteromonas ponticola sp. nov., isolated from seawater.</title>
        <authorList>
            <person name="Yoon J.-H."/>
            <person name="Kim Y.-O."/>
        </authorList>
    </citation>
    <scope>NUCLEOTIDE SEQUENCE [LARGE SCALE GENOMIC DNA]</scope>
    <source>
        <strain evidence="2 3">MYP5</strain>
    </source>
</reference>
<protein>
    <recommendedName>
        <fullName evidence="4">TIGR02285 family protein</fullName>
    </recommendedName>
</protein>
<evidence type="ECO:0000313" key="3">
    <source>
        <dbReference type="Proteomes" id="UP000709336"/>
    </source>
</evidence>
<name>A0ABX1R1I1_9ALTE</name>